<dbReference type="FunFam" id="3.40.50.1100:FF:000118">
    <property type="entry name" value="Related to CYS4-cystathionine beta-synthase"/>
    <property type="match status" value="1"/>
</dbReference>
<comment type="cofactor">
    <cofactor evidence="1">
        <name>pyridoxal 5'-phosphate</name>
        <dbReference type="ChEBI" id="CHEBI:597326"/>
    </cofactor>
</comment>
<evidence type="ECO:0000256" key="10">
    <source>
        <dbReference type="ARBA" id="ARBA00047931"/>
    </source>
</evidence>
<protein>
    <recommendedName>
        <fullName evidence="5">Cysteine synthase</fullName>
        <ecNumber evidence="4">2.5.1.47</ecNumber>
    </recommendedName>
    <alternativeName>
        <fullName evidence="8">O-acetylserine (thiol)-lyase</fullName>
    </alternativeName>
    <alternativeName>
        <fullName evidence="9">O-acetylserine sulfhydrylase</fullName>
    </alternativeName>
</protein>
<accession>A0A396S4X0</accession>
<evidence type="ECO:0000256" key="7">
    <source>
        <dbReference type="ARBA" id="ARBA00023192"/>
    </source>
</evidence>
<dbReference type="InterPro" id="IPR001216">
    <property type="entry name" value="P-phosphate_BS"/>
</dbReference>
<comment type="pathway">
    <text evidence="2">Amino-acid biosynthesis; L-cysteine biosynthesis; L-cysteine from L-serine: step 2/2.</text>
</comment>
<evidence type="ECO:0000256" key="1">
    <source>
        <dbReference type="ARBA" id="ARBA00001933"/>
    </source>
</evidence>
<dbReference type="SUPFAM" id="SSF53686">
    <property type="entry name" value="Tryptophan synthase beta subunit-like PLP-dependent enzymes"/>
    <property type="match status" value="1"/>
</dbReference>
<comment type="catalytic activity">
    <reaction evidence="10">
        <text>O-acetyl-L-serine + hydrogen sulfide = L-cysteine + acetate</text>
        <dbReference type="Rhea" id="RHEA:14829"/>
        <dbReference type="ChEBI" id="CHEBI:29919"/>
        <dbReference type="ChEBI" id="CHEBI:30089"/>
        <dbReference type="ChEBI" id="CHEBI:35235"/>
        <dbReference type="ChEBI" id="CHEBI:58340"/>
        <dbReference type="EC" id="2.5.1.47"/>
    </reaction>
</comment>
<dbReference type="OrthoDB" id="9808024at2"/>
<dbReference type="CDD" id="cd01561">
    <property type="entry name" value="CBS_like"/>
    <property type="match status" value="1"/>
</dbReference>
<name>A0A396S4X0_9BACL</name>
<keyword evidence="6" id="KW-0663">Pyridoxal phosphate</keyword>
<evidence type="ECO:0000256" key="6">
    <source>
        <dbReference type="ARBA" id="ARBA00022898"/>
    </source>
</evidence>
<keyword evidence="7" id="KW-0028">Amino-acid biosynthesis</keyword>
<evidence type="ECO:0000313" key="12">
    <source>
        <dbReference type="EMBL" id="RHW34736.1"/>
    </source>
</evidence>
<dbReference type="AlphaFoldDB" id="A0A396S4X0"/>
<sequence>MSLVSTKAIKTSIIQLIGNTPLLQLVNLEKQLGLQAEIVAKLEYFNPANSIKDRVAASMIEQAEKNGDLTKEHTIVETTSGNTGIGLAAIAAAKGYKLKVYIQDNVSEERTKVIKAYGAEVIPFSEVPELAAVAEEIDGDFVAAINIFKKEVVDKQENVVFLNQLNNQGNPQVHFDTTGPEIWRDTDGQVDIVIASVGTGGTISGIGGFLKEKNPNIQIIAVEPGLNSIASIEEPEIPEITGVHRFSDIEDERVPDNVNRSVIDEVISVETEQANQYARLVARLDGILVGTSSGGILSAAIEVAKRSENEGKRIVVILPDTGLRYLSTDLFN</sequence>
<comment type="similarity">
    <text evidence="3">Belongs to the cysteine synthase/cystathionine beta-synthase family.</text>
</comment>
<reference evidence="12 13" key="1">
    <citation type="submission" date="2018-08" db="EMBL/GenBank/DDBJ databases">
        <title>Lysinibacillus sp. YLB-03 draft genome sequence.</title>
        <authorList>
            <person name="Yu L."/>
        </authorList>
    </citation>
    <scope>NUCLEOTIDE SEQUENCE [LARGE SCALE GENOMIC DNA]</scope>
    <source>
        <strain evidence="12 13">YLB-03</strain>
    </source>
</reference>
<gene>
    <name evidence="12" type="ORF">D1B33_13900</name>
</gene>
<organism evidence="12 13">
    <name type="scientific">Ureibacillus yapensis</name>
    <dbReference type="NCBI Taxonomy" id="2304605"/>
    <lineage>
        <taxon>Bacteria</taxon>
        <taxon>Bacillati</taxon>
        <taxon>Bacillota</taxon>
        <taxon>Bacilli</taxon>
        <taxon>Bacillales</taxon>
        <taxon>Caryophanaceae</taxon>
        <taxon>Ureibacillus</taxon>
    </lineage>
</organism>
<dbReference type="InterPro" id="IPR036052">
    <property type="entry name" value="TrpB-like_PALP_sf"/>
</dbReference>
<dbReference type="Gene3D" id="3.40.50.1100">
    <property type="match status" value="2"/>
</dbReference>
<dbReference type="Pfam" id="PF00291">
    <property type="entry name" value="PALP"/>
    <property type="match status" value="1"/>
</dbReference>
<dbReference type="InterPro" id="IPR001926">
    <property type="entry name" value="TrpB-like_PALP"/>
</dbReference>
<dbReference type="PANTHER" id="PTHR10314">
    <property type="entry name" value="CYSTATHIONINE BETA-SYNTHASE"/>
    <property type="match status" value="1"/>
</dbReference>
<evidence type="ECO:0000313" key="13">
    <source>
        <dbReference type="Proteomes" id="UP000265692"/>
    </source>
</evidence>
<proteinExistence type="inferred from homology"/>
<evidence type="ECO:0000256" key="2">
    <source>
        <dbReference type="ARBA" id="ARBA00004962"/>
    </source>
</evidence>
<evidence type="ECO:0000256" key="8">
    <source>
        <dbReference type="ARBA" id="ARBA00030296"/>
    </source>
</evidence>
<dbReference type="RefSeq" id="WP_118877003.1">
    <property type="nucleotide sequence ID" value="NZ_QWEI01000008.1"/>
</dbReference>
<dbReference type="EC" id="2.5.1.47" evidence="4"/>
<dbReference type="EMBL" id="QWEI01000008">
    <property type="protein sequence ID" value="RHW34736.1"/>
    <property type="molecule type" value="Genomic_DNA"/>
</dbReference>
<dbReference type="PROSITE" id="PS00901">
    <property type="entry name" value="CYS_SYNTHASE"/>
    <property type="match status" value="1"/>
</dbReference>
<evidence type="ECO:0000256" key="5">
    <source>
        <dbReference type="ARBA" id="ARBA00019371"/>
    </source>
</evidence>
<evidence type="ECO:0000256" key="3">
    <source>
        <dbReference type="ARBA" id="ARBA00007103"/>
    </source>
</evidence>
<keyword evidence="7" id="KW-0198">Cysteine biosynthesis</keyword>
<dbReference type="InterPro" id="IPR050214">
    <property type="entry name" value="Cys_Synth/Cystath_Beta-Synth"/>
</dbReference>
<keyword evidence="13" id="KW-1185">Reference proteome</keyword>
<evidence type="ECO:0000256" key="9">
    <source>
        <dbReference type="ARBA" id="ARBA00033075"/>
    </source>
</evidence>
<dbReference type="GO" id="GO:0004124">
    <property type="term" value="F:cysteine synthase activity"/>
    <property type="evidence" value="ECO:0007669"/>
    <property type="project" value="UniProtKB-EC"/>
</dbReference>
<evidence type="ECO:0000259" key="11">
    <source>
        <dbReference type="Pfam" id="PF00291"/>
    </source>
</evidence>
<comment type="caution">
    <text evidence="12">The sequence shown here is derived from an EMBL/GenBank/DDBJ whole genome shotgun (WGS) entry which is preliminary data.</text>
</comment>
<dbReference type="FunFam" id="3.40.50.1100:FF:000003">
    <property type="entry name" value="Cystathionine beta-synthase"/>
    <property type="match status" value="1"/>
</dbReference>
<feature type="domain" description="Tryptophan synthase beta chain-like PALP" evidence="11">
    <location>
        <begin position="15"/>
        <end position="320"/>
    </location>
</feature>
<dbReference type="Proteomes" id="UP000265692">
    <property type="component" value="Unassembled WGS sequence"/>
</dbReference>
<dbReference type="GO" id="GO:0006535">
    <property type="term" value="P:cysteine biosynthetic process from serine"/>
    <property type="evidence" value="ECO:0007669"/>
    <property type="project" value="InterPro"/>
</dbReference>
<evidence type="ECO:0000256" key="4">
    <source>
        <dbReference type="ARBA" id="ARBA00012681"/>
    </source>
</evidence>